<dbReference type="InterPro" id="IPR028994">
    <property type="entry name" value="Integrin_alpha_N"/>
</dbReference>
<sequence length="68" mass="7294">MALLRAALVLCVGYLQSCGGFNLDVDKPSVFAGPEGSYFGFSVDFFKPSRSKYVVIHVMVVSSGVVVM</sequence>
<gene>
    <name evidence="2" type="ORF">KC01_LOCUS12421</name>
</gene>
<reference evidence="2 3" key="1">
    <citation type="submission" date="2024-04" db="EMBL/GenBank/DDBJ databases">
        <authorList>
            <person name="Waldvogel A.-M."/>
            <person name="Schoenle A."/>
        </authorList>
    </citation>
    <scope>NUCLEOTIDE SEQUENCE [LARGE SCALE GENOMIC DNA]</scope>
</reference>
<accession>A0AAV2JVJ9</accession>
<dbReference type="AlphaFoldDB" id="A0AAV2JVJ9"/>
<feature type="signal peptide" evidence="1">
    <location>
        <begin position="1"/>
        <end position="20"/>
    </location>
</feature>
<name>A0AAV2JVJ9_KNICA</name>
<keyword evidence="1" id="KW-0732">Signal</keyword>
<dbReference type="Proteomes" id="UP001497482">
    <property type="component" value="Chromosome 15"/>
</dbReference>
<protein>
    <submittedName>
        <fullName evidence="2">Uncharacterized protein</fullName>
    </submittedName>
</protein>
<evidence type="ECO:0000313" key="3">
    <source>
        <dbReference type="Proteomes" id="UP001497482"/>
    </source>
</evidence>
<dbReference type="EMBL" id="OZ035837">
    <property type="protein sequence ID" value="CAL1581686.1"/>
    <property type="molecule type" value="Genomic_DNA"/>
</dbReference>
<evidence type="ECO:0000313" key="2">
    <source>
        <dbReference type="EMBL" id="CAL1581686.1"/>
    </source>
</evidence>
<organism evidence="2 3">
    <name type="scientific">Knipowitschia caucasica</name>
    <name type="common">Caucasian dwarf goby</name>
    <name type="synonym">Pomatoschistus caucasicus</name>
    <dbReference type="NCBI Taxonomy" id="637954"/>
    <lineage>
        <taxon>Eukaryota</taxon>
        <taxon>Metazoa</taxon>
        <taxon>Chordata</taxon>
        <taxon>Craniata</taxon>
        <taxon>Vertebrata</taxon>
        <taxon>Euteleostomi</taxon>
        <taxon>Actinopterygii</taxon>
        <taxon>Neopterygii</taxon>
        <taxon>Teleostei</taxon>
        <taxon>Neoteleostei</taxon>
        <taxon>Acanthomorphata</taxon>
        <taxon>Gobiaria</taxon>
        <taxon>Gobiiformes</taxon>
        <taxon>Gobioidei</taxon>
        <taxon>Gobiidae</taxon>
        <taxon>Gobiinae</taxon>
        <taxon>Knipowitschia</taxon>
    </lineage>
</organism>
<keyword evidence="3" id="KW-1185">Reference proteome</keyword>
<evidence type="ECO:0000256" key="1">
    <source>
        <dbReference type="SAM" id="SignalP"/>
    </source>
</evidence>
<dbReference type="Gene3D" id="2.130.10.130">
    <property type="entry name" value="Integrin alpha, N-terminal"/>
    <property type="match status" value="1"/>
</dbReference>
<proteinExistence type="predicted"/>
<feature type="chain" id="PRO_5044022020" evidence="1">
    <location>
        <begin position="21"/>
        <end position="68"/>
    </location>
</feature>